<dbReference type="EMBL" id="KK113415">
    <property type="protein sequence ID" value="KFM60150.1"/>
    <property type="molecule type" value="Genomic_DNA"/>
</dbReference>
<protein>
    <submittedName>
        <fullName evidence="1">Uncharacterized protein</fullName>
    </submittedName>
</protein>
<dbReference type="AlphaFoldDB" id="A0A087T4W1"/>
<sequence>MWQITLALILVLICLWLMWRKKQLSIFKSLNIPGP</sequence>
<dbReference type="Proteomes" id="UP000054359">
    <property type="component" value="Unassembled WGS sequence"/>
</dbReference>
<evidence type="ECO:0000313" key="1">
    <source>
        <dbReference type="EMBL" id="KFM60150.1"/>
    </source>
</evidence>
<evidence type="ECO:0000313" key="2">
    <source>
        <dbReference type="Proteomes" id="UP000054359"/>
    </source>
</evidence>
<accession>A0A087T4W1</accession>
<reference evidence="1 2" key="1">
    <citation type="submission" date="2013-11" db="EMBL/GenBank/DDBJ databases">
        <title>Genome sequencing of Stegodyphus mimosarum.</title>
        <authorList>
            <person name="Bechsgaard J."/>
        </authorList>
    </citation>
    <scope>NUCLEOTIDE SEQUENCE [LARGE SCALE GENOMIC DNA]</scope>
</reference>
<name>A0A087T4W1_STEMI</name>
<feature type="non-terminal residue" evidence="1">
    <location>
        <position position="35"/>
    </location>
</feature>
<organism evidence="1 2">
    <name type="scientific">Stegodyphus mimosarum</name>
    <name type="common">African social velvet spider</name>
    <dbReference type="NCBI Taxonomy" id="407821"/>
    <lineage>
        <taxon>Eukaryota</taxon>
        <taxon>Metazoa</taxon>
        <taxon>Ecdysozoa</taxon>
        <taxon>Arthropoda</taxon>
        <taxon>Chelicerata</taxon>
        <taxon>Arachnida</taxon>
        <taxon>Araneae</taxon>
        <taxon>Araneomorphae</taxon>
        <taxon>Entelegynae</taxon>
        <taxon>Eresoidea</taxon>
        <taxon>Eresidae</taxon>
        <taxon>Stegodyphus</taxon>
    </lineage>
</organism>
<gene>
    <name evidence="1" type="ORF">X975_19268</name>
</gene>
<keyword evidence="2" id="KW-1185">Reference proteome</keyword>
<proteinExistence type="predicted"/>